<gene>
    <name evidence="2" type="ORF">GMARGA_LOCUS40244</name>
</gene>
<dbReference type="EMBL" id="CAJVQB010101411">
    <property type="protein sequence ID" value="CAG8850505.1"/>
    <property type="molecule type" value="Genomic_DNA"/>
</dbReference>
<accession>A0ABN7X868</accession>
<evidence type="ECO:0000313" key="2">
    <source>
        <dbReference type="EMBL" id="CAG8850505.1"/>
    </source>
</evidence>
<evidence type="ECO:0000313" key="3">
    <source>
        <dbReference type="Proteomes" id="UP000789901"/>
    </source>
</evidence>
<proteinExistence type="predicted"/>
<organism evidence="2 3">
    <name type="scientific">Gigaspora margarita</name>
    <dbReference type="NCBI Taxonomy" id="4874"/>
    <lineage>
        <taxon>Eukaryota</taxon>
        <taxon>Fungi</taxon>
        <taxon>Fungi incertae sedis</taxon>
        <taxon>Mucoromycota</taxon>
        <taxon>Glomeromycotina</taxon>
        <taxon>Glomeromycetes</taxon>
        <taxon>Diversisporales</taxon>
        <taxon>Gigasporaceae</taxon>
        <taxon>Gigaspora</taxon>
    </lineage>
</organism>
<protein>
    <submittedName>
        <fullName evidence="2">45503_t:CDS:1</fullName>
    </submittedName>
</protein>
<feature type="non-terminal residue" evidence="2">
    <location>
        <position position="1"/>
    </location>
</feature>
<feature type="region of interest" description="Disordered" evidence="1">
    <location>
        <begin position="18"/>
        <end position="66"/>
    </location>
</feature>
<feature type="compositionally biased region" description="Basic and acidic residues" evidence="1">
    <location>
        <begin position="18"/>
        <end position="37"/>
    </location>
</feature>
<dbReference type="Proteomes" id="UP000789901">
    <property type="component" value="Unassembled WGS sequence"/>
</dbReference>
<name>A0ABN7X868_GIGMA</name>
<evidence type="ECO:0000256" key="1">
    <source>
        <dbReference type="SAM" id="MobiDB-lite"/>
    </source>
</evidence>
<keyword evidence="3" id="KW-1185">Reference proteome</keyword>
<comment type="caution">
    <text evidence="2">The sequence shown here is derived from an EMBL/GenBank/DDBJ whole genome shotgun (WGS) entry which is preliminary data.</text>
</comment>
<reference evidence="2 3" key="1">
    <citation type="submission" date="2021-06" db="EMBL/GenBank/DDBJ databases">
        <authorList>
            <person name="Kallberg Y."/>
            <person name="Tangrot J."/>
            <person name="Rosling A."/>
        </authorList>
    </citation>
    <scope>NUCLEOTIDE SEQUENCE [LARGE SCALE GENOMIC DNA]</scope>
    <source>
        <strain evidence="2 3">120-4 pot B 10/14</strain>
    </source>
</reference>
<sequence length="66" mass="7585">IHQTTLEVTTMIATKYYDNSRGDENHHASVLIRDVDSQHSQQENPADHTDSNQETPTLNHRNDQDN</sequence>